<accession>A0ABT1M831</accession>
<sequence length="85" mass="9725">MNVLSRYQEQVNRMDKNYALVIGILSGVTLLWVVWRLFWLAYSAIAFSSYGLSAFSLIFSLVWTLVIGGLAAVNAFVFLRRYKQP</sequence>
<reference evidence="2 3" key="1">
    <citation type="submission" date="2022-06" db="EMBL/GenBank/DDBJ databases">
        <title>Mycolicibacterium sp. CAU 1645 isolated from seawater.</title>
        <authorList>
            <person name="Kim W."/>
        </authorList>
    </citation>
    <scope>NUCLEOTIDE SEQUENCE [LARGE SCALE GENOMIC DNA]</scope>
    <source>
        <strain evidence="2 3">CAU 1645</strain>
    </source>
</reference>
<gene>
    <name evidence="2" type="ORF">NM203_20345</name>
</gene>
<dbReference type="RefSeq" id="WP_255062140.1">
    <property type="nucleotide sequence ID" value="NZ_JANDBD010000008.1"/>
</dbReference>
<comment type="caution">
    <text evidence="2">The sequence shown here is derived from an EMBL/GenBank/DDBJ whole genome shotgun (WGS) entry which is preliminary data.</text>
</comment>
<keyword evidence="1" id="KW-0812">Transmembrane</keyword>
<protein>
    <submittedName>
        <fullName evidence="2">Uncharacterized protein</fullName>
    </submittedName>
</protein>
<evidence type="ECO:0000256" key="1">
    <source>
        <dbReference type="SAM" id="Phobius"/>
    </source>
</evidence>
<name>A0ABT1M831_9MYCO</name>
<dbReference type="Proteomes" id="UP001651690">
    <property type="component" value="Unassembled WGS sequence"/>
</dbReference>
<evidence type="ECO:0000313" key="2">
    <source>
        <dbReference type="EMBL" id="MCP9274547.1"/>
    </source>
</evidence>
<keyword evidence="3" id="KW-1185">Reference proteome</keyword>
<feature type="transmembrane region" description="Helical" evidence="1">
    <location>
        <begin position="20"/>
        <end position="42"/>
    </location>
</feature>
<keyword evidence="1" id="KW-1133">Transmembrane helix</keyword>
<feature type="transmembrane region" description="Helical" evidence="1">
    <location>
        <begin position="54"/>
        <end position="79"/>
    </location>
</feature>
<dbReference type="EMBL" id="JANDBD010000008">
    <property type="protein sequence ID" value="MCP9274547.1"/>
    <property type="molecule type" value="Genomic_DNA"/>
</dbReference>
<keyword evidence="1" id="KW-0472">Membrane</keyword>
<organism evidence="2 3">
    <name type="scientific">Mycolicibacterium arenosum</name>
    <dbReference type="NCBI Taxonomy" id="2952157"/>
    <lineage>
        <taxon>Bacteria</taxon>
        <taxon>Bacillati</taxon>
        <taxon>Actinomycetota</taxon>
        <taxon>Actinomycetes</taxon>
        <taxon>Mycobacteriales</taxon>
        <taxon>Mycobacteriaceae</taxon>
        <taxon>Mycolicibacterium</taxon>
    </lineage>
</organism>
<evidence type="ECO:0000313" key="3">
    <source>
        <dbReference type="Proteomes" id="UP001651690"/>
    </source>
</evidence>
<proteinExistence type="predicted"/>